<evidence type="ECO:0000256" key="5">
    <source>
        <dbReference type="ARBA" id="ARBA00023274"/>
    </source>
</evidence>
<evidence type="ECO:0000256" key="6">
    <source>
        <dbReference type="ARBA" id="ARBA00035172"/>
    </source>
</evidence>
<dbReference type="Proteomes" id="UP000231474">
    <property type="component" value="Unassembled WGS sequence"/>
</dbReference>
<evidence type="ECO:0000313" key="9">
    <source>
        <dbReference type="EMBL" id="PJE67659.1"/>
    </source>
</evidence>
<evidence type="ECO:0000256" key="1">
    <source>
        <dbReference type="ARBA" id="ARBA00007698"/>
    </source>
</evidence>
<dbReference type="Gene3D" id="6.10.160.10">
    <property type="match status" value="1"/>
</dbReference>
<dbReference type="FunFam" id="1.10.1900.20:FF:000001">
    <property type="entry name" value="50S ribosomal protein L20"/>
    <property type="match status" value="1"/>
</dbReference>
<comment type="function">
    <text evidence="7 8">Binds directly to 23S ribosomal RNA and is necessary for the in vitro assembly process of the 50S ribosomal subunit. It is not involved in the protein synthesizing functions of that subunit.</text>
</comment>
<evidence type="ECO:0000313" key="10">
    <source>
        <dbReference type="Proteomes" id="UP000231474"/>
    </source>
</evidence>
<dbReference type="GO" id="GO:0019843">
    <property type="term" value="F:rRNA binding"/>
    <property type="evidence" value="ECO:0007669"/>
    <property type="project" value="UniProtKB-UniRule"/>
</dbReference>
<proteinExistence type="inferred from homology"/>
<dbReference type="InterPro" id="IPR049946">
    <property type="entry name" value="RIBOSOMAL_L20_CS"/>
</dbReference>
<dbReference type="CDD" id="cd07026">
    <property type="entry name" value="Ribosomal_L20"/>
    <property type="match status" value="1"/>
</dbReference>
<name>A0A2M8L403_9BACT</name>
<dbReference type="InterPro" id="IPR035566">
    <property type="entry name" value="Ribosomal_protein_bL20_C"/>
</dbReference>
<dbReference type="GO" id="GO:0000027">
    <property type="term" value="P:ribosomal large subunit assembly"/>
    <property type="evidence" value="ECO:0007669"/>
    <property type="project" value="UniProtKB-UniRule"/>
</dbReference>
<sequence>MRVKTGPYRRRKHKEIFERAKGYRMTRHRLLKPASEAVLHAGEYAFAGRKLRKRDFRRLWITRISAGLSESGISYSRFISGLKKAKIDLDRKILADLAVSDPQTFKAIVEKVKS</sequence>
<keyword evidence="3 7" id="KW-0694">RNA-binding</keyword>
<evidence type="ECO:0000256" key="8">
    <source>
        <dbReference type="RuleBase" id="RU000560"/>
    </source>
</evidence>
<keyword evidence="2 7" id="KW-0699">rRNA-binding</keyword>
<dbReference type="PRINTS" id="PR00062">
    <property type="entry name" value="RIBOSOMALL20"/>
</dbReference>
<protein>
    <recommendedName>
        <fullName evidence="6 7">Large ribosomal subunit protein bL20</fullName>
    </recommendedName>
</protein>
<evidence type="ECO:0000256" key="3">
    <source>
        <dbReference type="ARBA" id="ARBA00022884"/>
    </source>
</evidence>
<evidence type="ECO:0000256" key="4">
    <source>
        <dbReference type="ARBA" id="ARBA00022980"/>
    </source>
</evidence>
<organism evidence="9 10">
    <name type="scientific">Candidatus Shapirobacteria bacterium CG10_big_fil_rev_8_21_14_0_10_40_9</name>
    <dbReference type="NCBI Taxonomy" id="1974888"/>
    <lineage>
        <taxon>Bacteria</taxon>
        <taxon>Candidatus Shapironibacteriota</taxon>
    </lineage>
</organism>
<accession>A0A2M8L403</accession>
<comment type="similarity">
    <text evidence="1 7 8">Belongs to the bacterial ribosomal protein bL20 family.</text>
</comment>
<keyword evidence="4 7" id="KW-0689">Ribosomal protein</keyword>
<evidence type="ECO:0000256" key="2">
    <source>
        <dbReference type="ARBA" id="ARBA00022730"/>
    </source>
</evidence>
<keyword evidence="5 7" id="KW-0687">Ribonucleoprotein</keyword>
<dbReference type="GO" id="GO:0005840">
    <property type="term" value="C:ribosome"/>
    <property type="evidence" value="ECO:0007669"/>
    <property type="project" value="UniProtKB-KW"/>
</dbReference>
<dbReference type="GO" id="GO:0006412">
    <property type="term" value="P:translation"/>
    <property type="evidence" value="ECO:0007669"/>
    <property type="project" value="InterPro"/>
</dbReference>
<dbReference type="NCBIfam" id="TIGR01032">
    <property type="entry name" value="rplT_bact"/>
    <property type="match status" value="1"/>
</dbReference>
<dbReference type="HAMAP" id="MF_00382">
    <property type="entry name" value="Ribosomal_bL20"/>
    <property type="match status" value="1"/>
</dbReference>
<dbReference type="PANTHER" id="PTHR10986">
    <property type="entry name" value="39S RIBOSOMAL PROTEIN L20"/>
    <property type="match status" value="1"/>
</dbReference>
<evidence type="ECO:0000256" key="7">
    <source>
        <dbReference type="HAMAP-Rule" id="MF_00382"/>
    </source>
</evidence>
<reference evidence="10" key="1">
    <citation type="submission" date="2017-09" db="EMBL/GenBank/DDBJ databases">
        <title>Depth-based differentiation of microbial function through sediment-hosted aquifers and enrichment of novel symbionts in the deep terrestrial subsurface.</title>
        <authorList>
            <person name="Probst A.J."/>
            <person name="Ladd B."/>
            <person name="Jarett J.K."/>
            <person name="Geller-Mcgrath D.E."/>
            <person name="Sieber C.M.K."/>
            <person name="Emerson J.B."/>
            <person name="Anantharaman K."/>
            <person name="Thomas B.C."/>
            <person name="Malmstrom R."/>
            <person name="Stieglmeier M."/>
            <person name="Klingl A."/>
            <person name="Woyke T."/>
            <person name="Ryan C.M."/>
            <person name="Banfield J.F."/>
        </authorList>
    </citation>
    <scope>NUCLEOTIDE SEQUENCE [LARGE SCALE GENOMIC DNA]</scope>
</reference>
<dbReference type="Pfam" id="PF00453">
    <property type="entry name" value="Ribosomal_L20"/>
    <property type="match status" value="1"/>
</dbReference>
<dbReference type="AlphaFoldDB" id="A0A2M8L403"/>
<gene>
    <name evidence="7" type="primary">rplT</name>
    <name evidence="9" type="ORF">COU95_01170</name>
</gene>
<dbReference type="PROSITE" id="PS00937">
    <property type="entry name" value="RIBOSOMAL_L20"/>
    <property type="match status" value="1"/>
</dbReference>
<dbReference type="InterPro" id="IPR005813">
    <property type="entry name" value="Ribosomal_bL20"/>
</dbReference>
<dbReference type="SUPFAM" id="SSF74731">
    <property type="entry name" value="Ribosomal protein L20"/>
    <property type="match status" value="1"/>
</dbReference>
<dbReference type="EMBL" id="PFEK01000022">
    <property type="protein sequence ID" value="PJE67659.1"/>
    <property type="molecule type" value="Genomic_DNA"/>
</dbReference>
<dbReference type="GO" id="GO:1990904">
    <property type="term" value="C:ribonucleoprotein complex"/>
    <property type="evidence" value="ECO:0007669"/>
    <property type="project" value="UniProtKB-KW"/>
</dbReference>
<dbReference type="GO" id="GO:0003735">
    <property type="term" value="F:structural constituent of ribosome"/>
    <property type="evidence" value="ECO:0007669"/>
    <property type="project" value="InterPro"/>
</dbReference>
<dbReference type="Gene3D" id="1.10.1900.20">
    <property type="entry name" value="Ribosomal protein L20"/>
    <property type="match status" value="1"/>
</dbReference>
<comment type="caution">
    <text evidence="9">The sequence shown here is derived from an EMBL/GenBank/DDBJ whole genome shotgun (WGS) entry which is preliminary data.</text>
</comment>